<sequence>MDRKVLILFIVEAMVFQVFTANLNLHPSLKQYLLASLGSTPPPLNTRQPLPAVTITKQTTPPNLQSLAALASLLSTNLPALPPKPQPVSTSSLLNALTEPSSNSANGGVDAALLNNLAMALQLLIVSNLLGSPQESTPEPVPTYYESKDPVQSVSVSYAPHPQHQPVQATPVPQKPAQNQYYQYEQQIAPPTYAPQPQAMSMPNANFVGSSSFADNPFMGSVPPISGASPSRSGFTLMSPYEALSPSSPWSDPILSSPYGSVMTSMKDFQSPYAAIMASENKDLFSLSDFY</sequence>
<proteinExistence type="predicted"/>
<organism evidence="1 2">
    <name type="scientific">Loxostege sticticalis</name>
    <name type="common">Beet webworm moth</name>
    <dbReference type="NCBI Taxonomy" id="481309"/>
    <lineage>
        <taxon>Eukaryota</taxon>
        <taxon>Metazoa</taxon>
        <taxon>Ecdysozoa</taxon>
        <taxon>Arthropoda</taxon>
        <taxon>Hexapoda</taxon>
        <taxon>Insecta</taxon>
        <taxon>Pterygota</taxon>
        <taxon>Neoptera</taxon>
        <taxon>Endopterygota</taxon>
        <taxon>Lepidoptera</taxon>
        <taxon>Glossata</taxon>
        <taxon>Ditrysia</taxon>
        <taxon>Pyraloidea</taxon>
        <taxon>Crambidae</taxon>
        <taxon>Pyraustinae</taxon>
        <taxon>Loxostege</taxon>
    </lineage>
</organism>
<keyword evidence="2" id="KW-1185">Reference proteome</keyword>
<comment type="caution">
    <text evidence="1">The sequence shown here is derived from an EMBL/GenBank/DDBJ whole genome shotgun (WGS) entry which is preliminary data.</text>
</comment>
<dbReference type="Proteomes" id="UP001549920">
    <property type="component" value="Unassembled WGS sequence"/>
</dbReference>
<reference evidence="1 2" key="1">
    <citation type="submission" date="2024-06" db="EMBL/GenBank/DDBJ databases">
        <title>A chromosome-level genome assembly of beet webworm, Loxostege sticticalis.</title>
        <authorList>
            <person name="Zhang Y."/>
        </authorList>
    </citation>
    <scope>NUCLEOTIDE SEQUENCE [LARGE SCALE GENOMIC DNA]</scope>
    <source>
        <strain evidence="1">AQ026</strain>
        <tissue evidence="1">Whole body</tissue>
    </source>
</reference>
<evidence type="ECO:0000313" key="1">
    <source>
        <dbReference type="EMBL" id="KAL0859041.1"/>
    </source>
</evidence>
<gene>
    <name evidence="1" type="ORF">ABMA27_010888</name>
</gene>
<evidence type="ECO:0000313" key="2">
    <source>
        <dbReference type="Proteomes" id="UP001549920"/>
    </source>
</evidence>
<accession>A0ABR3H2J9</accession>
<dbReference type="EMBL" id="JBEUOH010000028">
    <property type="protein sequence ID" value="KAL0859041.1"/>
    <property type="molecule type" value="Genomic_DNA"/>
</dbReference>
<name>A0ABR3H2J9_LOXSC</name>
<protein>
    <submittedName>
        <fullName evidence="1">Uncharacterized protein</fullName>
    </submittedName>
</protein>